<dbReference type="PANTHER" id="PTHR38772:SF1">
    <property type="entry name" value="NUCLEOID-ASSOCIATED PROTEIN YEJK"/>
    <property type="match status" value="1"/>
</dbReference>
<evidence type="ECO:0000256" key="2">
    <source>
        <dbReference type="ARBA" id="ARBA00009035"/>
    </source>
</evidence>
<accession>A0A6I6LLK9</accession>
<evidence type="ECO:0000256" key="1">
    <source>
        <dbReference type="ARBA" id="ARBA00004453"/>
    </source>
</evidence>
<evidence type="ECO:0000313" key="6">
    <source>
        <dbReference type="Proteomes" id="UP000438983"/>
    </source>
</evidence>
<protein>
    <submittedName>
        <fullName evidence="5">Nucleoid-associated protein</fullName>
    </submittedName>
</protein>
<keyword evidence="3" id="KW-0963">Cytoplasm</keyword>
<dbReference type="Proteomes" id="UP000438983">
    <property type="component" value="Chromosome"/>
</dbReference>
<proteinExistence type="inferred from homology"/>
<dbReference type="GO" id="GO:0003690">
    <property type="term" value="F:double-stranded DNA binding"/>
    <property type="evidence" value="ECO:0007669"/>
    <property type="project" value="TreeGrafter"/>
</dbReference>
<sequence length="386" mass="42255">MAFELKHAVIHSFEKEQYSTEVDLKTIVKKPLFDVSLPTVQSLVSGIHTILGKPGNNVAWGQFAQTGRQGPFPATANSFVSSYDAAAFELLTHVALDELVEQAKQETLATGGHTLFASYIYNSVSFLLIANIKQRSGLRLGDDYVPIESVDIDMSKVQQAARINMARLSEAINATENPDEGDTPEENPDDPIDKTYLCFVSKGRDSEASAYFINALGCTPGIASSRATNNAIDAVEDFFREDESLRSYALQAKENVIAYLQKKLEDLGDGTGNGKATLRGVQQAAASAIPAERADLVEALDNLTEHLNNEANQIPEEFSVHSQALNKKIKIKGVSNRWSVQFERGALGTTANSAVWYNKEEGKIILSDISDKLRKLIEAELNKRVS</sequence>
<dbReference type="GO" id="GO:0043590">
    <property type="term" value="C:bacterial nucleoid"/>
    <property type="evidence" value="ECO:0007669"/>
    <property type="project" value="TreeGrafter"/>
</dbReference>
<dbReference type="GO" id="GO:0003727">
    <property type="term" value="F:single-stranded RNA binding"/>
    <property type="evidence" value="ECO:0007669"/>
    <property type="project" value="TreeGrafter"/>
</dbReference>
<dbReference type="RefSeq" id="WP_158188935.1">
    <property type="nucleotide sequence ID" value="NZ_CP046902.1"/>
</dbReference>
<dbReference type="OrthoDB" id="9131762at2"/>
<comment type="similarity">
    <text evidence="2">Belongs to the YejK family.</text>
</comment>
<reference evidence="5 6" key="1">
    <citation type="submission" date="2019-12" db="EMBL/GenBank/DDBJ databases">
        <title>Complete genome sequence of Pseudomonas stutzeri.</title>
        <authorList>
            <person name="Lim S.R."/>
            <person name="Kim J.H."/>
        </authorList>
    </citation>
    <scope>NUCLEOTIDE SEQUENCE [LARGE SCALE GENOMIC DNA]</scope>
    <source>
        <strain evidence="5 6">PM101005</strain>
    </source>
</reference>
<dbReference type="EMBL" id="CP046902">
    <property type="protein sequence ID" value="QGZ31474.1"/>
    <property type="molecule type" value="Genomic_DNA"/>
</dbReference>
<gene>
    <name evidence="5" type="ORF">GQA94_15900</name>
</gene>
<evidence type="ECO:0000256" key="3">
    <source>
        <dbReference type="ARBA" id="ARBA00022490"/>
    </source>
</evidence>
<dbReference type="InterPro" id="IPR007358">
    <property type="entry name" value="Nucleoid_associated_NdpA"/>
</dbReference>
<dbReference type="AlphaFoldDB" id="A0A6I6LLK9"/>
<feature type="compositionally biased region" description="Acidic residues" evidence="4">
    <location>
        <begin position="177"/>
        <end position="190"/>
    </location>
</feature>
<dbReference type="PANTHER" id="PTHR38772">
    <property type="match status" value="1"/>
</dbReference>
<dbReference type="Pfam" id="PF04245">
    <property type="entry name" value="NA37"/>
    <property type="match status" value="2"/>
</dbReference>
<feature type="region of interest" description="Disordered" evidence="4">
    <location>
        <begin position="172"/>
        <end position="192"/>
    </location>
</feature>
<evidence type="ECO:0000256" key="4">
    <source>
        <dbReference type="SAM" id="MobiDB-lite"/>
    </source>
</evidence>
<comment type="subcellular location">
    <subcellularLocation>
        <location evidence="1">Cytoplasm</location>
        <location evidence="1">Nucleoid</location>
    </subcellularLocation>
</comment>
<organism evidence="5 6">
    <name type="scientific">Stutzerimonas stutzeri</name>
    <name type="common">Pseudomonas stutzeri</name>
    <dbReference type="NCBI Taxonomy" id="316"/>
    <lineage>
        <taxon>Bacteria</taxon>
        <taxon>Pseudomonadati</taxon>
        <taxon>Pseudomonadota</taxon>
        <taxon>Gammaproteobacteria</taxon>
        <taxon>Pseudomonadales</taxon>
        <taxon>Pseudomonadaceae</taxon>
        <taxon>Stutzerimonas</taxon>
    </lineage>
</organism>
<evidence type="ECO:0000313" key="5">
    <source>
        <dbReference type="EMBL" id="QGZ31474.1"/>
    </source>
</evidence>
<name>A0A6I6LLK9_STUST</name>